<name>A0A291M231_9RHOB</name>
<keyword evidence="1" id="KW-0812">Transmembrane</keyword>
<evidence type="ECO:0000256" key="1">
    <source>
        <dbReference type="SAM" id="Phobius"/>
    </source>
</evidence>
<keyword evidence="3" id="KW-1185">Reference proteome</keyword>
<sequence>MRLFHCDDCGHHMRLGGTRCGKCYTPKRAVQQPTALAGLTLALLAAVLVGLVLMLMRHAGI</sequence>
<reference evidence="2 3" key="1">
    <citation type="submission" date="2017-05" db="EMBL/GenBank/DDBJ databases">
        <title>Comparative genomic and metabolic analysis of manganese-oxidizing mechanisms in Celeribater manganoxidans DY25T: its adaption to the environment of polymetallic nodule.</title>
        <authorList>
            <person name="Wang X."/>
        </authorList>
    </citation>
    <scope>NUCLEOTIDE SEQUENCE [LARGE SCALE GENOMIC DNA]</scope>
    <source>
        <strain evidence="2 3">DY25</strain>
    </source>
</reference>
<evidence type="ECO:0000313" key="2">
    <source>
        <dbReference type="EMBL" id="ATI43026.1"/>
    </source>
</evidence>
<keyword evidence="1" id="KW-0472">Membrane</keyword>
<evidence type="ECO:0000313" key="3">
    <source>
        <dbReference type="Proteomes" id="UP000219050"/>
    </source>
</evidence>
<dbReference type="KEGG" id="cmag:CBW24_14110"/>
<dbReference type="AlphaFoldDB" id="A0A291M231"/>
<feature type="transmembrane region" description="Helical" evidence="1">
    <location>
        <begin position="35"/>
        <end position="56"/>
    </location>
</feature>
<dbReference type="Proteomes" id="UP000219050">
    <property type="component" value="Chromosome"/>
</dbReference>
<protein>
    <submittedName>
        <fullName evidence="2">Uncharacterized protein</fullName>
    </submittedName>
</protein>
<dbReference type="EMBL" id="CP021404">
    <property type="protein sequence ID" value="ATI43026.1"/>
    <property type="molecule type" value="Genomic_DNA"/>
</dbReference>
<keyword evidence="1" id="KW-1133">Transmembrane helix</keyword>
<gene>
    <name evidence="2" type="ORF">CBW24_14110</name>
</gene>
<accession>A0A291M231</accession>
<organism evidence="2 3">
    <name type="scientific">Pacificitalea manganoxidans</name>
    <dbReference type="NCBI Taxonomy" id="1411902"/>
    <lineage>
        <taxon>Bacteria</taxon>
        <taxon>Pseudomonadati</taxon>
        <taxon>Pseudomonadota</taxon>
        <taxon>Alphaproteobacteria</taxon>
        <taxon>Rhodobacterales</taxon>
        <taxon>Paracoccaceae</taxon>
        <taxon>Pacificitalea</taxon>
    </lineage>
</organism>
<proteinExistence type="predicted"/>